<evidence type="ECO:0000313" key="3">
    <source>
        <dbReference type="Proteomes" id="UP000620124"/>
    </source>
</evidence>
<keyword evidence="3" id="KW-1185">Reference proteome</keyword>
<feature type="compositionally biased region" description="Polar residues" evidence="1">
    <location>
        <begin position="30"/>
        <end position="41"/>
    </location>
</feature>
<protein>
    <submittedName>
        <fullName evidence="2">Uncharacterized protein</fullName>
    </submittedName>
</protein>
<proteinExistence type="predicted"/>
<name>A0A8H6X7H7_9AGAR</name>
<evidence type="ECO:0000313" key="2">
    <source>
        <dbReference type="EMBL" id="KAF7335511.1"/>
    </source>
</evidence>
<reference evidence="2" key="1">
    <citation type="submission" date="2020-05" db="EMBL/GenBank/DDBJ databases">
        <title>Mycena genomes resolve the evolution of fungal bioluminescence.</title>
        <authorList>
            <person name="Tsai I.J."/>
        </authorList>
    </citation>
    <scope>NUCLEOTIDE SEQUENCE</scope>
    <source>
        <strain evidence="2">CCC161011</strain>
    </source>
</reference>
<gene>
    <name evidence="2" type="ORF">MVEN_02204900</name>
</gene>
<feature type="region of interest" description="Disordered" evidence="1">
    <location>
        <begin position="29"/>
        <end position="66"/>
    </location>
</feature>
<evidence type="ECO:0000256" key="1">
    <source>
        <dbReference type="SAM" id="MobiDB-lite"/>
    </source>
</evidence>
<dbReference type="AlphaFoldDB" id="A0A8H6X7H7"/>
<dbReference type="EMBL" id="JACAZI010000024">
    <property type="protein sequence ID" value="KAF7335511.1"/>
    <property type="molecule type" value="Genomic_DNA"/>
</dbReference>
<accession>A0A8H6X7H7</accession>
<sequence>MLIAPELDITARDIIPGVKLDTSLLSTTSNRRLSMSPSVTPSEGAREGDTIHPEGPQAVAEPRNEKPEEAIGLQVGSDSDNTNRLVGAINEQSAILKTVLESVTKAVEALKQQPQSPDKKIAFWTAYKKLADEFDNELQAKYGQDLDTSLIFVCAQLLRPELLFDLYPGWSFFSR</sequence>
<dbReference type="OrthoDB" id="10552863at2759"/>
<dbReference type="Proteomes" id="UP000620124">
    <property type="component" value="Unassembled WGS sequence"/>
</dbReference>
<comment type="caution">
    <text evidence="2">The sequence shown here is derived from an EMBL/GenBank/DDBJ whole genome shotgun (WGS) entry which is preliminary data.</text>
</comment>
<organism evidence="2 3">
    <name type="scientific">Mycena venus</name>
    <dbReference type="NCBI Taxonomy" id="2733690"/>
    <lineage>
        <taxon>Eukaryota</taxon>
        <taxon>Fungi</taxon>
        <taxon>Dikarya</taxon>
        <taxon>Basidiomycota</taxon>
        <taxon>Agaricomycotina</taxon>
        <taxon>Agaricomycetes</taxon>
        <taxon>Agaricomycetidae</taxon>
        <taxon>Agaricales</taxon>
        <taxon>Marasmiineae</taxon>
        <taxon>Mycenaceae</taxon>
        <taxon>Mycena</taxon>
    </lineage>
</organism>